<protein>
    <recommendedName>
        <fullName evidence="5">Glycosyltransferase RgtA/B/C/D-like domain-containing protein</fullName>
    </recommendedName>
</protein>
<keyword evidence="2" id="KW-1133">Transmembrane helix</keyword>
<keyword evidence="4" id="KW-1185">Reference proteome</keyword>
<dbReference type="Proteomes" id="UP000292958">
    <property type="component" value="Unassembled WGS sequence"/>
</dbReference>
<feature type="transmembrane region" description="Helical" evidence="2">
    <location>
        <begin position="313"/>
        <end position="335"/>
    </location>
</feature>
<accession>A0A4Q7XZU9</accession>
<evidence type="ECO:0000256" key="1">
    <source>
        <dbReference type="SAM" id="MobiDB-lite"/>
    </source>
</evidence>
<feature type="transmembrane region" description="Helical" evidence="2">
    <location>
        <begin position="290"/>
        <end position="307"/>
    </location>
</feature>
<dbReference type="RefSeq" id="WP_165420481.1">
    <property type="nucleotide sequence ID" value="NZ_SHKW01000008.1"/>
</dbReference>
<evidence type="ECO:0000313" key="3">
    <source>
        <dbReference type="EMBL" id="RZU29103.1"/>
    </source>
</evidence>
<gene>
    <name evidence="3" type="ORF">BDD14_6702</name>
</gene>
<organism evidence="3 4">
    <name type="scientific">Edaphobacter modestus</name>
    <dbReference type="NCBI Taxonomy" id="388466"/>
    <lineage>
        <taxon>Bacteria</taxon>
        <taxon>Pseudomonadati</taxon>
        <taxon>Acidobacteriota</taxon>
        <taxon>Terriglobia</taxon>
        <taxon>Terriglobales</taxon>
        <taxon>Acidobacteriaceae</taxon>
        <taxon>Edaphobacter</taxon>
    </lineage>
</organism>
<feature type="transmembrane region" description="Helical" evidence="2">
    <location>
        <begin position="105"/>
        <end position="124"/>
    </location>
</feature>
<proteinExistence type="predicted"/>
<name>A0A4Q7XZU9_9BACT</name>
<feature type="compositionally biased region" description="Basic and acidic residues" evidence="1">
    <location>
        <begin position="534"/>
        <end position="543"/>
    </location>
</feature>
<feature type="transmembrane region" description="Helical" evidence="2">
    <location>
        <begin position="342"/>
        <end position="360"/>
    </location>
</feature>
<dbReference type="AlphaFoldDB" id="A0A4Q7XZU9"/>
<reference evidence="3 4" key="1">
    <citation type="submission" date="2019-02" db="EMBL/GenBank/DDBJ databases">
        <title>Genomic Encyclopedia of Archaeal and Bacterial Type Strains, Phase II (KMG-II): from individual species to whole genera.</title>
        <authorList>
            <person name="Goeker M."/>
        </authorList>
    </citation>
    <scope>NUCLEOTIDE SEQUENCE [LARGE SCALE GENOMIC DNA]</scope>
    <source>
        <strain evidence="3 4">DSM 18101</strain>
    </source>
</reference>
<feature type="transmembrane region" description="Helical" evidence="2">
    <location>
        <begin position="29"/>
        <end position="51"/>
    </location>
</feature>
<feature type="transmembrane region" description="Helical" evidence="2">
    <location>
        <begin position="180"/>
        <end position="207"/>
    </location>
</feature>
<sequence length="555" mass="62510">MHTGVTSTTEQYMVNHLSKSGVKMFDRTVLTLLSIYGGVALITLAFVPFRFLPAEDAIILFQYSRNLAEYGSITFLANGPHVEGATDFGWMLLVAAGIRLHIPPLWFSAGMNVLSLILLAVTLLKIAEVQVSLLRLLAIVGSIALMPQILAAASGFAVLPDAVLLSTFVLFVMRGQLERASLTAFVFCLFRPDAVVFTIPLLAYLIVRGPLRWKNAATIGALFAAPGIIYFSWRWIYFGELFPLPFLVKADTHRVLGLFVPHSLHQSLIYLLFAIVMLAPIILRAEARHLWLIVPLVAVPTFFYWAMRLDQNVAARFFFYLPLATAIIIAANWAALGEHKVLVFRVGCLAWSVLLMLPLSREVRTFRDEQFGEVKSIAEELSHATRHGTILTSEAGFIPYFSSWTTYDAWGLNTPEFAHRPLQSSDVGRIRPDLVVFHPDRPESCLVLPSWSPNYAERSWPHLTRNLTIGAHANHYELWLTSYGSEFYRQRKHWHYGEGDRECWLVRKDSPLYPEITQALRDHHGVTSDKAVGLEEEHGRLTPEARPAGYRAISR</sequence>
<feature type="transmembrane region" description="Helical" evidence="2">
    <location>
        <begin position="136"/>
        <end position="160"/>
    </location>
</feature>
<evidence type="ECO:0008006" key="5">
    <source>
        <dbReference type="Google" id="ProtNLM"/>
    </source>
</evidence>
<comment type="caution">
    <text evidence="3">The sequence shown here is derived from an EMBL/GenBank/DDBJ whole genome shotgun (WGS) entry which is preliminary data.</text>
</comment>
<evidence type="ECO:0000313" key="4">
    <source>
        <dbReference type="Proteomes" id="UP000292958"/>
    </source>
</evidence>
<evidence type="ECO:0000256" key="2">
    <source>
        <dbReference type="SAM" id="Phobius"/>
    </source>
</evidence>
<feature type="region of interest" description="Disordered" evidence="1">
    <location>
        <begin position="534"/>
        <end position="555"/>
    </location>
</feature>
<feature type="transmembrane region" description="Helical" evidence="2">
    <location>
        <begin position="264"/>
        <end position="283"/>
    </location>
</feature>
<dbReference type="EMBL" id="SHKW01000008">
    <property type="protein sequence ID" value="RZU29103.1"/>
    <property type="molecule type" value="Genomic_DNA"/>
</dbReference>
<feature type="transmembrane region" description="Helical" evidence="2">
    <location>
        <begin position="219"/>
        <end position="237"/>
    </location>
</feature>
<keyword evidence="2" id="KW-0472">Membrane</keyword>
<keyword evidence="2" id="KW-0812">Transmembrane</keyword>